<evidence type="ECO:0000313" key="3">
    <source>
        <dbReference type="Proteomes" id="UP000316562"/>
    </source>
</evidence>
<evidence type="ECO:0000256" key="1">
    <source>
        <dbReference type="SAM" id="Phobius"/>
    </source>
</evidence>
<dbReference type="EMBL" id="SGBC01000002">
    <property type="protein sequence ID" value="RZD16617.1"/>
    <property type="molecule type" value="Genomic_DNA"/>
</dbReference>
<name>A0A519BH68_ACIG2</name>
<gene>
    <name evidence="2" type="ORF">EVJ46_06310</name>
</gene>
<sequence length="205" mass="23530">MDNKRLFNEIWGSLKLENLGYKILAGAMFLVALSALALSYYAYSINRVPLVIRVNEAGKAQVLKMTAFKHPAGKGEIYYFAKSFLREMVGFNSFTVRTQIARALNKMSPSYAKYINLTIKRTKYIKNAVAADVQFQLTIKKLEIRNQTKHHIVLRAILTVNIIANQTSKIEQTENYMDRIILKRIKRSVNFPFGLEVVNFTETKL</sequence>
<reference evidence="2 3" key="1">
    <citation type="journal article" date="2019" name="ISME J.">
        <title>Insights into ecological role of a new deltaproteobacterial order Candidatus Acidulodesulfobacterales by metagenomics and metatranscriptomics.</title>
        <authorList>
            <person name="Tan S."/>
            <person name="Liu J."/>
            <person name="Fang Y."/>
            <person name="Hedlund B.P."/>
            <person name="Lian Z.H."/>
            <person name="Huang L.Y."/>
            <person name="Li J.T."/>
            <person name="Huang L.N."/>
            <person name="Li W.J."/>
            <person name="Jiang H.C."/>
            <person name="Dong H.L."/>
            <person name="Shu W.S."/>
        </authorList>
    </citation>
    <scope>NUCLEOTIDE SEQUENCE [LARGE SCALE GENOMIC DNA]</scope>
    <source>
        <strain evidence="2">AP2</strain>
    </source>
</reference>
<accession>A0A519BH68</accession>
<organism evidence="2 3">
    <name type="scientific">Acididesulfobacter guangdongensis</name>
    <dbReference type="NCBI Taxonomy" id="2597225"/>
    <lineage>
        <taxon>Bacteria</taxon>
        <taxon>Deltaproteobacteria</taxon>
        <taxon>Candidatus Acidulodesulfobacterales</taxon>
        <taxon>Candidatus Acididesulfobacter</taxon>
    </lineage>
</organism>
<proteinExistence type="predicted"/>
<keyword evidence="1" id="KW-1133">Transmembrane helix</keyword>
<keyword evidence="1" id="KW-0472">Membrane</keyword>
<evidence type="ECO:0008006" key="4">
    <source>
        <dbReference type="Google" id="ProtNLM"/>
    </source>
</evidence>
<protein>
    <recommendedName>
        <fullName evidence="4">Bacterial virulence protein VirB8 domain-containing protein</fullName>
    </recommendedName>
</protein>
<dbReference type="AlphaFoldDB" id="A0A519BH68"/>
<feature type="transmembrane region" description="Helical" evidence="1">
    <location>
        <begin position="20"/>
        <end position="43"/>
    </location>
</feature>
<dbReference type="Proteomes" id="UP000316562">
    <property type="component" value="Unassembled WGS sequence"/>
</dbReference>
<comment type="caution">
    <text evidence="2">The sequence shown here is derived from an EMBL/GenBank/DDBJ whole genome shotgun (WGS) entry which is preliminary data.</text>
</comment>
<keyword evidence="1" id="KW-0812">Transmembrane</keyword>
<evidence type="ECO:0000313" key="2">
    <source>
        <dbReference type="EMBL" id="RZD16617.1"/>
    </source>
</evidence>